<gene>
    <name evidence="1" type="ORF">PC117_g2697</name>
    <name evidence="2" type="ORF">PC118_g7420</name>
</gene>
<reference evidence="1" key="1">
    <citation type="submission" date="2018-10" db="EMBL/GenBank/DDBJ databases">
        <title>Effector identification in a new, highly contiguous assembly of the strawberry crown rot pathogen Phytophthora cactorum.</title>
        <authorList>
            <person name="Armitage A.D."/>
            <person name="Nellist C.F."/>
            <person name="Bates H."/>
            <person name="Vickerstaff R.J."/>
            <person name="Harrison R.J."/>
        </authorList>
    </citation>
    <scope>NUCLEOTIDE SEQUENCE</scope>
    <source>
        <strain evidence="1">4040</strain>
        <strain evidence="2">P415</strain>
    </source>
</reference>
<evidence type="ECO:0000313" key="3">
    <source>
        <dbReference type="Proteomes" id="UP000736787"/>
    </source>
</evidence>
<dbReference type="Proteomes" id="UP000697107">
    <property type="component" value="Unassembled WGS sequence"/>
</dbReference>
<dbReference type="AlphaFoldDB" id="A0A8T1EGJ0"/>
<accession>A0A8T1EGJ0</accession>
<organism evidence="1 3">
    <name type="scientific">Phytophthora cactorum</name>
    <dbReference type="NCBI Taxonomy" id="29920"/>
    <lineage>
        <taxon>Eukaryota</taxon>
        <taxon>Sar</taxon>
        <taxon>Stramenopiles</taxon>
        <taxon>Oomycota</taxon>
        <taxon>Peronosporomycetes</taxon>
        <taxon>Peronosporales</taxon>
        <taxon>Peronosporaceae</taxon>
        <taxon>Phytophthora</taxon>
    </lineage>
</organism>
<dbReference type="EMBL" id="RCMK01000036">
    <property type="protein sequence ID" value="KAG2952526.1"/>
    <property type="molecule type" value="Genomic_DNA"/>
</dbReference>
<dbReference type="EMBL" id="RCML01000176">
    <property type="protein sequence ID" value="KAG2987193.1"/>
    <property type="molecule type" value="Genomic_DNA"/>
</dbReference>
<proteinExistence type="predicted"/>
<evidence type="ECO:0000313" key="1">
    <source>
        <dbReference type="EMBL" id="KAG2952526.1"/>
    </source>
</evidence>
<evidence type="ECO:0000313" key="2">
    <source>
        <dbReference type="EMBL" id="KAG2987193.1"/>
    </source>
</evidence>
<protein>
    <submittedName>
        <fullName evidence="1">Uncharacterized protein</fullName>
    </submittedName>
</protein>
<name>A0A8T1EGJ0_9STRA</name>
<comment type="caution">
    <text evidence="1">The sequence shown here is derived from an EMBL/GenBank/DDBJ whole genome shotgun (WGS) entry which is preliminary data.</text>
</comment>
<sequence length="65" mass="7600">MRISSVSRTQEFIPQLDYDSIEYGTTYLAAKSYRVDFQAVYRVALCWFYKYIGTSTLEETVHSLS</sequence>
<dbReference type="Proteomes" id="UP000736787">
    <property type="component" value="Unassembled WGS sequence"/>
</dbReference>